<dbReference type="InterPro" id="IPR014747">
    <property type="entry name" value="Bac_photo_RC_H_C"/>
</dbReference>
<dbReference type="EMBL" id="LT629688">
    <property type="protein sequence ID" value="SDE31903.1"/>
    <property type="molecule type" value="Genomic_DNA"/>
</dbReference>
<dbReference type="InterPro" id="IPR027275">
    <property type="entry name" value="PRC-brl_dom"/>
</dbReference>
<dbReference type="GO" id="GO:0030077">
    <property type="term" value="C:plasma membrane light-harvesting complex"/>
    <property type="evidence" value="ECO:0007669"/>
    <property type="project" value="InterPro"/>
</dbReference>
<evidence type="ECO:0000313" key="2">
    <source>
        <dbReference type="EMBL" id="SDE31903.1"/>
    </source>
</evidence>
<organism evidence="2 3">
    <name type="scientific">Auraticoccus monumenti</name>
    <dbReference type="NCBI Taxonomy" id="675864"/>
    <lineage>
        <taxon>Bacteria</taxon>
        <taxon>Bacillati</taxon>
        <taxon>Actinomycetota</taxon>
        <taxon>Actinomycetes</taxon>
        <taxon>Propionibacteriales</taxon>
        <taxon>Propionibacteriaceae</taxon>
        <taxon>Auraticoccus</taxon>
    </lineage>
</organism>
<feature type="domain" description="PRC-barrel" evidence="1">
    <location>
        <begin position="7"/>
        <end position="75"/>
    </location>
</feature>
<proteinExistence type="predicted"/>
<keyword evidence="3" id="KW-1185">Reference proteome</keyword>
<reference evidence="2 3" key="1">
    <citation type="submission" date="2016-10" db="EMBL/GenBank/DDBJ databases">
        <authorList>
            <person name="de Groot N.N."/>
        </authorList>
    </citation>
    <scope>NUCLEOTIDE SEQUENCE [LARGE SCALE GENOMIC DNA]</scope>
    <source>
        <strain evidence="2 3">MON 2.2</strain>
    </source>
</reference>
<dbReference type="InterPro" id="IPR011033">
    <property type="entry name" value="PRC_barrel-like_sf"/>
</dbReference>
<gene>
    <name evidence="2" type="ORF">SAMN04489747_3102</name>
</gene>
<protein>
    <submittedName>
        <fullName evidence="2">PRC-barrel domain-containing protein</fullName>
    </submittedName>
</protein>
<dbReference type="STRING" id="675864.SAMN04489747_3102"/>
<evidence type="ECO:0000259" key="1">
    <source>
        <dbReference type="Pfam" id="PF05239"/>
    </source>
</evidence>
<evidence type="ECO:0000313" key="3">
    <source>
        <dbReference type="Proteomes" id="UP000198546"/>
    </source>
</evidence>
<name>A0A1G7BY06_9ACTN</name>
<dbReference type="Proteomes" id="UP000198546">
    <property type="component" value="Chromosome i"/>
</dbReference>
<dbReference type="GO" id="GO:0019684">
    <property type="term" value="P:photosynthesis, light reaction"/>
    <property type="evidence" value="ECO:0007669"/>
    <property type="project" value="InterPro"/>
</dbReference>
<sequence length="118" mass="12726">MVSIEDIRDWVDLPVVDASESKVGTLESVYFDTATDQPSFAAVKTGVLGGSRLVFVPLDGASVSPRHLKVTVLKKLAREAPSIPQDGQLEAAMEPEIFAHYGLPYSTGANGERKLGRR</sequence>
<dbReference type="AlphaFoldDB" id="A0A1G7BY06"/>
<dbReference type="OrthoDB" id="3712018at2"/>
<accession>A0A1G7BY06</accession>
<dbReference type="Pfam" id="PF05239">
    <property type="entry name" value="PRC"/>
    <property type="match status" value="1"/>
</dbReference>
<dbReference type="RefSeq" id="WP_090594797.1">
    <property type="nucleotide sequence ID" value="NZ_LT629688.1"/>
</dbReference>
<dbReference type="Gene3D" id="3.90.50.10">
    <property type="entry name" value="Photosynthetic Reaction Center, subunit H, domain 2"/>
    <property type="match status" value="1"/>
</dbReference>
<dbReference type="SUPFAM" id="SSF50346">
    <property type="entry name" value="PRC-barrel domain"/>
    <property type="match status" value="1"/>
</dbReference>